<proteinExistence type="predicted"/>
<dbReference type="RefSeq" id="XP_005781130.1">
    <property type="nucleotide sequence ID" value="XM_005781073.1"/>
</dbReference>
<dbReference type="PaxDb" id="2903-EOD28701"/>
<feature type="transmembrane region" description="Helical" evidence="2">
    <location>
        <begin position="104"/>
        <end position="130"/>
    </location>
</feature>
<feature type="region of interest" description="Disordered" evidence="1">
    <location>
        <begin position="169"/>
        <end position="189"/>
    </location>
</feature>
<dbReference type="RefSeq" id="XP_005787210.1">
    <property type="nucleotide sequence ID" value="XM_005787153.1"/>
</dbReference>
<name>A0A0D3JYW6_EMIH1</name>
<dbReference type="KEGG" id="ehx:EMIHUDRAFT_228328"/>
<keyword evidence="2" id="KW-0472">Membrane</keyword>
<reference evidence="4" key="1">
    <citation type="journal article" date="2013" name="Nature">
        <title>Pan genome of the phytoplankton Emiliania underpins its global distribution.</title>
        <authorList>
            <person name="Read B.A."/>
            <person name="Kegel J."/>
            <person name="Klute M.J."/>
            <person name="Kuo A."/>
            <person name="Lefebvre S.C."/>
            <person name="Maumus F."/>
            <person name="Mayer C."/>
            <person name="Miller J."/>
            <person name="Monier A."/>
            <person name="Salamov A."/>
            <person name="Young J."/>
            <person name="Aguilar M."/>
            <person name="Claverie J.M."/>
            <person name="Frickenhaus S."/>
            <person name="Gonzalez K."/>
            <person name="Herman E.K."/>
            <person name="Lin Y.C."/>
            <person name="Napier J."/>
            <person name="Ogata H."/>
            <person name="Sarno A.F."/>
            <person name="Shmutz J."/>
            <person name="Schroeder D."/>
            <person name="de Vargas C."/>
            <person name="Verret F."/>
            <person name="von Dassow P."/>
            <person name="Valentin K."/>
            <person name="Van de Peer Y."/>
            <person name="Wheeler G."/>
            <person name="Dacks J.B."/>
            <person name="Delwiche C.F."/>
            <person name="Dyhrman S.T."/>
            <person name="Glockner G."/>
            <person name="John U."/>
            <person name="Richards T."/>
            <person name="Worden A.Z."/>
            <person name="Zhang X."/>
            <person name="Grigoriev I.V."/>
            <person name="Allen A.E."/>
            <person name="Bidle K."/>
            <person name="Borodovsky M."/>
            <person name="Bowler C."/>
            <person name="Brownlee C."/>
            <person name="Cock J.M."/>
            <person name="Elias M."/>
            <person name="Gladyshev V.N."/>
            <person name="Groth M."/>
            <person name="Guda C."/>
            <person name="Hadaegh A."/>
            <person name="Iglesias-Rodriguez M.D."/>
            <person name="Jenkins J."/>
            <person name="Jones B.M."/>
            <person name="Lawson T."/>
            <person name="Leese F."/>
            <person name="Lindquist E."/>
            <person name="Lobanov A."/>
            <person name="Lomsadze A."/>
            <person name="Malik S.B."/>
            <person name="Marsh M.E."/>
            <person name="Mackinder L."/>
            <person name="Mock T."/>
            <person name="Mueller-Roeber B."/>
            <person name="Pagarete A."/>
            <person name="Parker M."/>
            <person name="Probert I."/>
            <person name="Quesneville H."/>
            <person name="Raines C."/>
            <person name="Rensing S.A."/>
            <person name="Riano-Pachon D.M."/>
            <person name="Richier S."/>
            <person name="Rokitta S."/>
            <person name="Shiraiwa Y."/>
            <person name="Soanes D.M."/>
            <person name="van der Giezen M."/>
            <person name="Wahlund T.M."/>
            <person name="Williams B."/>
            <person name="Wilson W."/>
            <person name="Wolfe G."/>
            <person name="Wurch L.L."/>
        </authorList>
    </citation>
    <scope>NUCLEOTIDE SEQUENCE</scope>
</reference>
<evidence type="ECO:0000256" key="2">
    <source>
        <dbReference type="SAM" id="Phobius"/>
    </source>
</evidence>
<dbReference type="HOGENOM" id="CLU_1162965_0_0_1"/>
<dbReference type="Proteomes" id="UP000013827">
    <property type="component" value="Unassembled WGS sequence"/>
</dbReference>
<feature type="transmembrane region" description="Helical" evidence="2">
    <location>
        <begin position="73"/>
        <end position="92"/>
    </location>
</feature>
<organism evidence="3 4">
    <name type="scientific">Emiliania huxleyi (strain CCMP1516)</name>
    <dbReference type="NCBI Taxonomy" id="280463"/>
    <lineage>
        <taxon>Eukaryota</taxon>
        <taxon>Haptista</taxon>
        <taxon>Haptophyta</taxon>
        <taxon>Prymnesiophyceae</taxon>
        <taxon>Isochrysidales</taxon>
        <taxon>Noelaerhabdaceae</taxon>
        <taxon>Emiliania</taxon>
    </lineage>
</organism>
<dbReference type="eggNOG" id="ENOG502SVGX">
    <property type="taxonomic scope" value="Eukaryota"/>
</dbReference>
<accession>A0A0D3JYW6</accession>
<keyword evidence="2" id="KW-0812">Transmembrane</keyword>
<dbReference type="GeneID" id="17280052"/>
<dbReference type="AlphaFoldDB" id="A0A0D3JYW6"/>
<dbReference type="EnsemblProtists" id="EOD34781">
    <property type="protein sequence ID" value="EOD34781"/>
    <property type="gene ID" value="EMIHUDRAFT_228328"/>
</dbReference>
<evidence type="ECO:0000313" key="4">
    <source>
        <dbReference type="Proteomes" id="UP000013827"/>
    </source>
</evidence>
<evidence type="ECO:0000256" key="1">
    <source>
        <dbReference type="SAM" id="MobiDB-lite"/>
    </source>
</evidence>
<keyword evidence="4" id="KW-1185">Reference proteome</keyword>
<sequence length="239" mass="26816">MKSALDLLSLGASFWSIHETRQTHQNAVQVDRDLHVRGLAAAAEHHYQQLIAELLAAAKEADRDVWEQRNGQFNNLMLASILMFGVGMSAIIEGNFDLNDSGMAVIVFSFFEAVALSTLFLSLVSCLLVSRRMSIYMISRTGKLVERLSFIIKSADMLAADASNISSLPSPRKRGLEGDEEEATSVGRRARAQRRWKELLRAIDERRVPGYSTELPEAYNRGQRLNSMRMCEGRVCFVF</sequence>
<dbReference type="EnsemblProtists" id="EOD28701">
    <property type="protein sequence ID" value="EOD28701"/>
    <property type="gene ID" value="EMIHUDRAFT_234665"/>
</dbReference>
<reference evidence="3" key="2">
    <citation type="submission" date="2024-10" db="UniProtKB">
        <authorList>
            <consortium name="EnsemblProtists"/>
        </authorList>
    </citation>
    <scope>IDENTIFICATION</scope>
</reference>
<evidence type="ECO:0000313" key="3">
    <source>
        <dbReference type="EnsemblProtists" id="EOD28701"/>
    </source>
</evidence>
<dbReference type="KEGG" id="ehx:EMIHUDRAFT_234665"/>
<protein>
    <submittedName>
        <fullName evidence="3">Uncharacterized protein</fullName>
    </submittedName>
</protein>
<keyword evidence="2" id="KW-1133">Transmembrane helix</keyword>
<dbReference type="GeneID" id="17274249"/>